<evidence type="ECO:0000313" key="7">
    <source>
        <dbReference type="EMBL" id="RDU47772.1"/>
    </source>
</evidence>
<organism evidence="7 8">
    <name type="scientific">Parabacteroides acidifaciens</name>
    <dbReference type="NCBI Taxonomy" id="2290935"/>
    <lineage>
        <taxon>Bacteria</taxon>
        <taxon>Pseudomonadati</taxon>
        <taxon>Bacteroidota</taxon>
        <taxon>Bacteroidia</taxon>
        <taxon>Bacteroidales</taxon>
        <taxon>Tannerellaceae</taxon>
        <taxon>Parabacteroides</taxon>
    </lineage>
</organism>
<dbReference type="EMBL" id="JACRTI010000061">
    <property type="protein sequence ID" value="MBC8603495.1"/>
    <property type="molecule type" value="Genomic_DNA"/>
</dbReference>
<evidence type="ECO:0000256" key="3">
    <source>
        <dbReference type="ARBA" id="ARBA00022729"/>
    </source>
</evidence>
<accession>A0A3D8HAV3</accession>
<proteinExistence type="inferred from homology"/>
<evidence type="ECO:0000256" key="1">
    <source>
        <dbReference type="ARBA" id="ARBA00004561"/>
    </source>
</evidence>
<evidence type="ECO:0000313" key="6">
    <source>
        <dbReference type="EMBL" id="MBC8603495.1"/>
    </source>
</evidence>
<comment type="subcellular location">
    <subcellularLocation>
        <location evidence="1">Fimbrium</location>
    </subcellularLocation>
</comment>
<reference evidence="7 8" key="1">
    <citation type="submission" date="2018-07" db="EMBL/GenBank/DDBJ databases">
        <title>Parabacteroides acidifaciens nov. sp., isolated from human feces.</title>
        <authorList>
            <person name="Wang Y.J."/>
        </authorList>
    </citation>
    <scope>NUCLEOTIDE SEQUENCE [LARGE SCALE GENOMIC DNA]</scope>
    <source>
        <strain evidence="7 8">426-9</strain>
    </source>
</reference>
<dbReference type="AlphaFoldDB" id="A0A3D8HAV3"/>
<evidence type="ECO:0000256" key="4">
    <source>
        <dbReference type="ARBA" id="ARBA00023263"/>
    </source>
</evidence>
<dbReference type="InterPro" id="IPR029141">
    <property type="entry name" value="FimA_N"/>
</dbReference>
<sequence length="1039" mass="115932">MKRYKNLYIITFILGLFLFNACQDEDLIKKGGQVEEGIPVVAKLSFASEDRGNKVVTKSALSPTVEYTVHDMYVYVFRLQNNAYVKEFGSLFTGSELGITSQKGDNGGTTAGAITLNITSGAKKIFAIANVGERTQYELTKALEDVETLSDLEKLAVDLTSPEAPVDRGSGRFLMSGSFAPDANTATASLTGGDVSIDGEGHLTTNGKIYLIHLDSRMDFKVRTSPKSGKKPNGETTQSITFVPKGYRVVNVPVSSYLFERTYSDVVGSTHDVVGDSEEADAATGYHDTKIDGEYVNFDEQTFDGGNTIGGNFSFYMFENRKRALNAINDYAERERQYKDPNNGRNGDYINAHKYATYVEMIGSYYEKYLDESGDLKEKTAEVKYTIHLGYVHGASDFKSERNTQYTYNVTINGVDNIELEVTSSNDEETGVIENQPGAEGDVVKSKQFYYVDAHYVVDRIVFNKDNVSEAASFRVKTPFDEDGRGDDAKDYKWVWFVKNQKVNKGGTIVTYRYSDLKQRSLLDGNVSGYSATAVTGLSSGFESPFETTKKVEKSNISRWSYYYANRQEIETSVSDKWEYPSSGYVAFPQNAAERINIKDLIALLKEKKTETVGANSLYDSDGNAAFTVFIDEYYYYTNPINGASVHWSKFVNGNSREMHILCDTEFSSDHESSMTTSNFLISQKPIRTFYRTDQATAWGIESVNEQVHSSGKSDGRLPIEGYTGTLANRSGSNGRYNMYMNIGYANSDWSKYIDPATNYLVKVNNLALLQQACLQRNRDLNGDGKIEHNEVRWYMPALNQMTGLFLGKDALPLDVQLMKNGVTVTRDESKEDSGNYRDFHYTNSNNVQFWAEEGAATGSQGMNNGFWDYRCVRNLGVPYESNTAPKIDNEVTDYAQTQTLNDGNVLIDLSAVTPNALRAITDGGGSIAITDELSEYNRPYTKFIVAKNLTTQKITKAQVYANSVVNPCPSGWRVPNMREFTIMRAYSGFNFNSVIFSQTMSSLSYKKAKRNVYHTSTDGTITLGDDNDGVVRCVKDEK</sequence>
<feature type="domain" description="Major fimbrial subunit protein N-terminal" evidence="5">
    <location>
        <begin position="42"/>
        <end position="188"/>
    </location>
</feature>
<evidence type="ECO:0000313" key="9">
    <source>
        <dbReference type="Proteomes" id="UP000629596"/>
    </source>
</evidence>
<dbReference type="Proteomes" id="UP000629596">
    <property type="component" value="Unassembled WGS sequence"/>
</dbReference>
<keyword evidence="9" id="KW-1185">Reference proteome</keyword>
<comment type="similarity">
    <text evidence="2">Belongs to the bacteroidetes fimbrillin superfamily. FimA/Mfa1 family.</text>
</comment>
<keyword evidence="4" id="KW-0281">Fimbrium</keyword>
<gene>
    <name evidence="7" type="ORF">DWU89_17850</name>
    <name evidence="6" type="ORF">H8784_17435</name>
</gene>
<evidence type="ECO:0000256" key="2">
    <source>
        <dbReference type="ARBA" id="ARBA00006011"/>
    </source>
</evidence>
<name>A0A3D8HAV3_9BACT</name>
<dbReference type="EMBL" id="QREV01000061">
    <property type="protein sequence ID" value="RDU47772.1"/>
    <property type="molecule type" value="Genomic_DNA"/>
</dbReference>
<reference evidence="6 9" key="2">
    <citation type="submission" date="2020-08" db="EMBL/GenBank/DDBJ databases">
        <title>Genome public.</title>
        <authorList>
            <person name="Liu C."/>
            <person name="Sun Q."/>
        </authorList>
    </citation>
    <scope>NUCLEOTIDE SEQUENCE [LARGE SCALE GENOMIC DNA]</scope>
    <source>
        <strain evidence="6 9">426_9</strain>
    </source>
</reference>
<dbReference type="Pfam" id="PF06321">
    <property type="entry name" value="P_gingi_FimA"/>
    <property type="match status" value="1"/>
</dbReference>
<dbReference type="RefSeq" id="WP_115500987.1">
    <property type="nucleotide sequence ID" value="NZ_JACRTI010000061.1"/>
</dbReference>
<protein>
    <submittedName>
        <fullName evidence="7">DUF4906 domain-containing protein</fullName>
    </submittedName>
</protein>
<keyword evidence="3" id="KW-0732">Signal</keyword>
<comment type="caution">
    <text evidence="7">The sequence shown here is derived from an EMBL/GenBank/DDBJ whole genome shotgun (WGS) entry which is preliminary data.</text>
</comment>
<dbReference type="Gene3D" id="2.60.40.2580">
    <property type="match status" value="1"/>
</dbReference>
<dbReference type="InterPro" id="IPR018247">
    <property type="entry name" value="EF_Hand_1_Ca_BS"/>
</dbReference>
<evidence type="ECO:0000259" key="5">
    <source>
        <dbReference type="Pfam" id="PF06321"/>
    </source>
</evidence>
<dbReference type="Proteomes" id="UP000256321">
    <property type="component" value="Unassembled WGS sequence"/>
</dbReference>
<evidence type="ECO:0000313" key="8">
    <source>
        <dbReference type="Proteomes" id="UP000256321"/>
    </source>
</evidence>
<dbReference type="PROSITE" id="PS00018">
    <property type="entry name" value="EF_HAND_1"/>
    <property type="match status" value="1"/>
</dbReference>
<dbReference type="GO" id="GO:0009289">
    <property type="term" value="C:pilus"/>
    <property type="evidence" value="ECO:0007669"/>
    <property type="project" value="UniProtKB-SubCell"/>
</dbReference>